<evidence type="ECO:0000256" key="1">
    <source>
        <dbReference type="PIRSR" id="PIRSR613078-1"/>
    </source>
</evidence>
<dbReference type="GO" id="GO:0016791">
    <property type="term" value="F:phosphatase activity"/>
    <property type="evidence" value="ECO:0007669"/>
    <property type="project" value="TreeGrafter"/>
</dbReference>
<dbReference type="GO" id="GO:0005737">
    <property type="term" value="C:cytoplasm"/>
    <property type="evidence" value="ECO:0007669"/>
    <property type="project" value="TreeGrafter"/>
</dbReference>
<dbReference type="SUPFAM" id="SSF53254">
    <property type="entry name" value="Phosphoglycerate mutase-like"/>
    <property type="match status" value="1"/>
</dbReference>
<organism evidence="3 4">
    <name type="scientific">Mumia zhuanghuii</name>
    <dbReference type="NCBI Taxonomy" id="2585211"/>
    <lineage>
        <taxon>Bacteria</taxon>
        <taxon>Bacillati</taxon>
        <taxon>Actinomycetota</taxon>
        <taxon>Actinomycetes</taxon>
        <taxon>Propionibacteriales</taxon>
        <taxon>Nocardioidaceae</taxon>
        <taxon>Mumia</taxon>
    </lineage>
</organism>
<dbReference type="RefSeq" id="WP_139087451.1">
    <property type="nucleotide sequence ID" value="NZ_VDFR01000147.1"/>
</dbReference>
<feature type="active site" description="Proton donor/acceptor" evidence="1">
    <location>
        <position position="82"/>
    </location>
</feature>
<dbReference type="Gene3D" id="3.40.50.1240">
    <property type="entry name" value="Phosphoglycerate mutase-like"/>
    <property type="match status" value="1"/>
</dbReference>
<dbReference type="PANTHER" id="PTHR48100:SF1">
    <property type="entry name" value="HISTIDINE PHOSPHATASE FAMILY PROTEIN-RELATED"/>
    <property type="match status" value="1"/>
</dbReference>
<comment type="caution">
    <text evidence="3">The sequence shown here is derived from an EMBL/GenBank/DDBJ whole genome shotgun (WGS) entry which is preliminary data.</text>
</comment>
<dbReference type="SMART" id="SM00855">
    <property type="entry name" value="PGAM"/>
    <property type="match status" value="1"/>
</dbReference>
<gene>
    <name evidence="3" type="ORF">FHE65_27225</name>
</gene>
<dbReference type="InterPro" id="IPR013078">
    <property type="entry name" value="His_Pase_superF_clade-1"/>
</dbReference>
<evidence type="ECO:0000313" key="3">
    <source>
        <dbReference type="EMBL" id="TNC35444.1"/>
    </source>
</evidence>
<protein>
    <submittedName>
        <fullName evidence="3">Histidine phosphatase family protein</fullName>
    </submittedName>
</protein>
<dbReference type="Proteomes" id="UP000306740">
    <property type="component" value="Unassembled WGS sequence"/>
</dbReference>
<sequence>MTELVLVRHGETVWHAENRYAGVSDVGLTERGAAQAERLGRWAAAHPVDAVAASTLSRARLTAQPAAEALGLPLRTDERLCEVDFGAGEGLTRTEMAERFPEALAAFLAAPARNPLPSGEPGNAAIDRARPALDALVAEHPDGRVLVVMHSTLLRLVLCDLLGIDPDRYRTVMPSVANGALTTVRTDGTSHALLGFNVPT</sequence>
<accession>A0A5C4MFQ6</accession>
<name>A0A5C4MFQ6_9ACTN</name>
<proteinExistence type="predicted"/>
<dbReference type="OrthoDB" id="4697614at2"/>
<reference evidence="3 4" key="1">
    <citation type="submission" date="2019-05" db="EMBL/GenBank/DDBJ databases">
        <title>Mumia sp. nov., isolated from the intestinal contents of plateau pika (Ochotona curzoniae) in the Qinghai-Tibet plateau of China.</title>
        <authorList>
            <person name="Tian Z."/>
        </authorList>
    </citation>
    <scope>NUCLEOTIDE SEQUENCE [LARGE SCALE GENOMIC DNA]</scope>
    <source>
        <strain evidence="4">527</strain>
    </source>
</reference>
<dbReference type="InterPro" id="IPR050275">
    <property type="entry name" value="PGM_Phosphatase"/>
</dbReference>
<feature type="binding site" evidence="2">
    <location>
        <position position="58"/>
    </location>
    <ligand>
        <name>substrate</name>
    </ligand>
</feature>
<dbReference type="InterPro" id="IPR029033">
    <property type="entry name" value="His_PPase_superfam"/>
</dbReference>
<evidence type="ECO:0000313" key="4">
    <source>
        <dbReference type="Proteomes" id="UP000306740"/>
    </source>
</evidence>
<dbReference type="PANTHER" id="PTHR48100">
    <property type="entry name" value="BROAD-SPECIFICITY PHOSPHATASE YOR283W-RELATED"/>
    <property type="match status" value="1"/>
</dbReference>
<dbReference type="AlphaFoldDB" id="A0A5C4MFQ6"/>
<dbReference type="EMBL" id="VDFR01000147">
    <property type="protein sequence ID" value="TNC35444.1"/>
    <property type="molecule type" value="Genomic_DNA"/>
</dbReference>
<dbReference type="CDD" id="cd07067">
    <property type="entry name" value="HP_PGM_like"/>
    <property type="match status" value="1"/>
</dbReference>
<feature type="active site" description="Tele-phosphohistidine intermediate" evidence="1">
    <location>
        <position position="9"/>
    </location>
</feature>
<evidence type="ECO:0000256" key="2">
    <source>
        <dbReference type="PIRSR" id="PIRSR613078-2"/>
    </source>
</evidence>
<dbReference type="Pfam" id="PF00300">
    <property type="entry name" value="His_Phos_1"/>
    <property type="match status" value="1"/>
</dbReference>